<keyword evidence="2" id="KW-1185">Reference proteome</keyword>
<dbReference type="RefSeq" id="WP_065914931.1">
    <property type="nucleotide sequence ID" value="NZ_CP016793.1"/>
</dbReference>
<name>A0A1B2HFP0_9PSEU</name>
<evidence type="ECO:0000313" key="2">
    <source>
        <dbReference type="Proteomes" id="UP000093053"/>
    </source>
</evidence>
<dbReference type="AlphaFoldDB" id="A0A1B2HFP0"/>
<dbReference type="EMBL" id="CP016793">
    <property type="protein sequence ID" value="ANZ36529.1"/>
    <property type="molecule type" value="Genomic_DNA"/>
</dbReference>
<proteinExistence type="predicted"/>
<evidence type="ECO:0000313" key="1">
    <source>
        <dbReference type="EMBL" id="ANZ36529.1"/>
    </source>
</evidence>
<dbReference type="OrthoDB" id="3403955at2"/>
<sequence length="307" mass="29767">MMSSPGTLHDFVLNLLSDPALKAAFANDAQGTLEQAGLADITALDVQEVIPLVLDLVPDIDGLPAVDGVDLDLPADELLADGPLGAISQLQAVASQLTSSGLSLSDIHTSSAGVLAADENGLNIIAANKTLGEYTSTNIGLDGDFSAVGDVASVLDQTTSPVTGSVLDVADTTVSTVDSTALTTVSAVVPGTDSVLGQLGGVTGLADGLLGAVGGGDAGLGKVLNVSGVNDLAGGNFSVHSVETVDSAENVLGGVTGTATGVVHSATGLAGDTAGVGDVLGGVTGTLGNVTHNVPVVGDLGLDGLLG</sequence>
<dbReference type="InterPro" id="IPR049709">
    <property type="entry name" value="IniB-like_N"/>
</dbReference>
<gene>
    <name evidence="1" type="ORF">BBK82_11095</name>
</gene>
<protein>
    <submittedName>
        <fullName evidence="1">Uncharacterized protein</fullName>
    </submittedName>
</protein>
<dbReference type="STRING" id="1586287.BBK82_11095"/>
<reference evidence="1 2" key="1">
    <citation type="submission" date="2016-07" db="EMBL/GenBank/DDBJ databases">
        <title>Complete genome sequence of the Lentzea guizhouensis DHS C013.</title>
        <authorList>
            <person name="Cao C."/>
        </authorList>
    </citation>
    <scope>NUCLEOTIDE SEQUENCE [LARGE SCALE GENOMIC DNA]</scope>
    <source>
        <strain evidence="1 2">DHS C013</strain>
    </source>
</reference>
<dbReference type="NCBIfam" id="NF038175">
    <property type="entry name" value="IniB_NTERM"/>
    <property type="match status" value="1"/>
</dbReference>
<dbReference type="KEGG" id="led:BBK82_11095"/>
<accession>A0A1B2HFP0</accession>
<organism evidence="1 2">
    <name type="scientific">Lentzea guizhouensis</name>
    <dbReference type="NCBI Taxonomy" id="1586287"/>
    <lineage>
        <taxon>Bacteria</taxon>
        <taxon>Bacillati</taxon>
        <taxon>Actinomycetota</taxon>
        <taxon>Actinomycetes</taxon>
        <taxon>Pseudonocardiales</taxon>
        <taxon>Pseudonocardiaceae</taxon>
        <taxon>Lentzea</taxon>
    </lineage>
</organism>
<dbReference type="Proteomes" id="UP000093053">
    <property type="component" value="Chromosome"/>
</dbReference>